<evidence type="ECO:0000313" key="2">
    <source>
        <dbReference type="EMBL" id="KAJ1202267.1"/>
    </source>
</evidence>
<name>A0AAV7VLU5_PLEWA</name>
<sequence length="124" mass="13006">MPRLVRGPDGDETWTRTQRGAERSSGRSGCTLRAGTEGCQCGGRGRRRAADAPSQELTIVGAHAIGAQSDGQLKTPDGQLGLISEHAHGGAARLRSSYGRGRGRGVEQMKTELFGNCCSITPNA</sequence>
<comment type="caution">
    <text evidence="2">The sequence shown here is derived from an EMBL/GenBank/DDBJ whole genome shotgun (WGS) entry which is preliminary data.</text>
</comment>
<keyword evidence="3" id="KW-1185">Reference proteome</keyword>
<evidence type="ECO:0000256" key="1">
    <source>
        <dbReference type="SAM" id="MobiDB-lite"/>
    </source>
</evidence>
<organism evidence="2 3">
    <name type="scientific">Pleurodeles waltl</name>
    <name type="common">Iberian ribbed newt</name>
    <dbReference type="NCBI Taxonomy" id="8319"/>
    <lineage>
        <taxon>Eukaryota</taxon>
        <taxon>Metazoa</taxon>
        <taxon>Chordata</taxon>
        <taxon>Craniata</taxon>
        <taxon>Vertebrata</taxon>
        <taxon>Euteleostomi</taxon>
        <taxon>Amphibia</taxon>
        <taxon>Batrachia</taxon>
        <taxon>Caudata</taxon>
        <taxon>Salamandroidea</taxon>
        <taxon>Salamandridae</taxon>
        <taxon>Pleurodelinae</taxon>
        <taxon>Pleurodeles</taxon>
    </lineage>
</organism>
<proteinExistence type="predicted"/>
<gene>
    <name evidence="2" type="ORF">NDU88_006067</name>
</gene>
<feature type="region of interest" description="Disordered" evidence="1">
    <location>
        <begin position="1"/>
        <end position="31"/>
    </location>
</feature>
<dbReference type="EMBL" id="JANPWB010000003">
    <property type="protein sequence ID" value="KAJ1202267.1"/>
    <property type="molecule type" value="Genomic_DNA"/>
</dbReference>
<evidence type="ECO:0000313" key="3">
    <source>
        <dbReference type="Proteomes" id="UP001066276"/>
    </source>
</evidence>
<dbReference type="Proteomes" id="UP001066276">
    <property type="component" value="Chromosome 2_1"/>
</dbReference>
<accession>A0AAV7VLU5</accession>
<reference evidence="2" key="1">
    <citation type="journal article" date="2022" name="bioRxiv">
        <title>Sequencing and chromosome-scale assembly of the giantPleurodeles waltlgenome.</title>
        <authorList>
            <person name="Brown T."/>
            <person name="Elewa A."/>
            <person name="Iarovenko S."/>
            <person name="Subramanian E."/>
            <person name="Araus A.J."/>
            <person name="Petzold A."/>
            <person name="Susuki M."/>
            <person name="Suzuki K.-i.T."/>
            <person name="Hayashi T."/>
            <person name="Toyoda A."/>
            <person name="Oliveira C."/>
            <person name="Osipova E."/>
            <person name="Leigh N.D."/>
            <person name="Simon A."/>
            <person name="Yun M.H."/>
        </authorList>
    </citation>
    <scope>NUCLEOTIDE SEQUENCE</scope>
    <source>
        <strain evidence="2">20211129_DDA</strain>
        <tissue evidence="2">Liver</tissue>
    </source>
</reference>
<protein>
    <submittedName>
        <fullName evidence="2">Uncharacterized protein</fullName>
    </submittedName>
</protein>
<dbReference type="AlphaFoldDB" id="A0AAV7VLU5"/>